<dbReference type="Proteomes" id="UP000619479">
    <property type="component" value="Unassembled WGS sequence"/>
</dbReference>
<dbReference type="Gene3D" id="3.40.50.300">
    <property type="entry name" value="P-loop containing nucleotide triphosphate hydrolases"/>
    <property type="match status" value="1"/>
</dbReference>
<dbReference type="RefSeq" id="WP_203755891.1">
    <property type="nucleotide sequence ID" value="NZ_BAAAUC010000099.1"/>
</dbReference>
<dbReference type="Pfam" id="PF05729">
    <property type="entry name" value="NACHT"/>
    <property type="match status" value="1"/>
</dbReference>
<evidence type="ECO:0000259" key="4">
    <source>
        <dbReference type="PROSITE" id="PS50837"/>
    </source>
</evidence>
<feature type="transmembrane region" description="Helical" evidence="3">
    <location>
        <begin position="41"/>
        <end position="65"/>
    </location>
</feature>
<gene>
    <name evidence="5" type="ORF">Acy02nite_90140</name>
</gene>
<accession>A0A919ITI1</accession>
<comment type="caution">
    <text evidence="5">The sequence shown here is derived from an EMBL/GenBank/DDBJ whole genome shotgun (WGS) entry which is preliminary data.</text>
</comment>
<dbReference type="PANTHER" id="PTHR45586">
    <property type="entry name" value="TPR REPEAT-CONTAINING PROTEIN PA4667"/>
    <property type="match status" value="1"/>
</dbReference>
<keyword evidence="3" id="KW-0812">Transmembrane</keyword>
<dbReference type="SUPFAM" id="SSF81901">
    <property type="entry name" value="HCP-like"/>
    <property type="match status" value="1"/>
</dbReference>
<keyword evidence="3" id="KW-1133">Transmembrane helix</keyword>
<name>A0A919ITI1_9ACTN</name>
<keyword evidence="2" id="KW-0802">TPR repeat</keyword>
<feature type="transmembrane region" description="Helical" evidence="3">
    <location>
        <begin position="599"/>
        <end position="623"/>
    </location>
</feature>
<evidence type="ECO:0000313" key="6">
    <source>
        <dbReference type="Proteomes" id="UP000619479"/>
    </source>
</evidence>
<organism evidence="5 6">
    <name type="scientific">Actinoplanes cyaneus</name>
    <dbReference type="NCBI Taxonomy" id="52696"/>
    <lineage>
        <taxon>Bacteria</taxon>
        <taxon>Bacillati</taxon>
        <taxon>Actinomycetota</taxon>
        <taxon>Actinomycetes</taxon>
        <taxon>Micromonosporales</taxon>
        <taxon>Micromonosporaceae</taxon>
        <taxon>Actinoplanes</taxon>
    </lineage>
</organism>
<evidence type="ECO:0000256" key="1">
    <source>
        <dbReference type="ARBA" id="ARBA00022737"/>
    </source>
</evidence>
<evidence type="ECO:0000256" key="2">
    <source>
        <dbReference type="ARBA" id="ARBA00022803"/>
    </source>
</evidence>
<reference evidence="5" key="1">
    <citation type="submission" date="2021-01" db="EMBL/GenBank/DDBJ databases">
        <title>Whole genome shotgun sequence of Actinoplanes cyaneus NBRC 14990.</title>
        <authorList>
            <person name="Komaki H."/>
            <person name="Tamura T."/>
        </authorList>
    </citation>
    <scope>NUCLEOTIDE SEQUENCE</scope>
    <source>
        <strain evidence="5">NBRC 14990</strain>
    </source>
</reference>
<feature type="domain" description="NACHT" evidence="4">
    <location>
        <begin position="153"/>
        <end position="247"/>
    </location>
</feature>
<dbReference type="PANTHER" id="PTHR45586:SF1">
    <property type="entry name" value="LIPOPOLYSACCHARIDE ASSEMBLY PROTEIN B"/>
    <property type="match status" value="1"/>
</dbReference>
<sequence>MGHLRFRPGPARLALLTALAAGALALVGNLATNTVEVTWKWWSVAVWTGTGLLLLVTAWLAVLAVRSAGNQDTVAEAERRLREAVRKQWTQSAVLHSLRQPLPLRLRWSSTQRNVAAARPVVDPKSALPDWRTMPFAGDAEDVAARFLSLPHRQLVVLGEPGAGKTVLAILLTLGLLDDQAAGAPVPVLIPVNSWNPDAEVPEDFVFRRLLADHPFLAGHDSDPRTLIARLAAQRRLVVVLDGLDELDPDLHVTAIRQLDKLAVANWQLVVTCRTQEYEVAVNLGGAILSRAAVVEIASVSVDDAIAFLSHPEPLRHRWDEVFGALRESPRGDLATVLSTPLMVSLARTAYAQPATNPRELLDLPTTALISATLFDTFVASLYPVDARSHSWAQAAPARRHYDGGRAKNWLRFMAFLLTRRGSRDLRWQLLDAGALSRRPDRAEWLLRAVTAVLGGVLAGMAGWFVSGPIAALIAGSASAAVVLGTARGVWGSLGSAPARGDPRSWMRYSGRWVGYVSLVGLVVAAISGHVAAGFAAGIASGILLLGAIAPRWFRRRRAGPAPERRTLWIVADTSARHALIGVLGFVATLLVRHDPFTWAGSATALVVCGCSAALAAGGWWWVRFRLAHLSFVVRSRLPLQLLAFIRDGYERNVFRRNAGVWQFRHALLQDHLGLDFRLVTLRKAAASDESARWDLAELLRRNGRLPELRELAAAGNQAAEYHLAEVLLRAGDVAAARVLLEKLAARDVADSVGRLADLCLQSGDSARAISLLRDQIRRGGPTAVVQLAGILARLGSVDEAVELMSGDLARQADPEARGLVRLLVEHDRTVALRRLAHAGNWRAAYGLGQILVRKGVWPEAISLGLKHAAGASIDMVVWLADLLALDDRLDEALALLESRPDDWQARHRLEILLVSNARFDELADRAAAGDSGAALALASLPAHLPRAEDGLRLLERRSDAGDAKAAAELAYLLGRRGETDRLRERAAAGDQSSAVELAKSLDRDGRRAEATRVLRRVAARGSFNAVITLAEILADTGHAQEAVIMVRPYADGGNKDAILGLAHHLAKDGRLDEAIDRLQLPADEGDEDAARQLTDLLVQGHRLRQLEHRADAGDRFAGRALAAVLVAGEDEPALRARARAGDRESVLQLAGLLSRRGAVDEALALLAPLTGADDDAAAPRAAILRKHGRTIELGAWVRQGDRAAGRALAEEYAAQGRIAAATSVLGPQAAGGDRESALQLAELLAGIGQVDETVARLEPYLRMGDLRAGSVLAEALASNGRMDRLAVRAERGDQHAIIALGGFLIEQGRLSAAATFLRTHSQPEDSIIARRLAQIHARNGDTAAGLACLRPHRHDPYICDELADLLTASGRTDEALRILRRQATAGNRLASRQLAVLLAKLDLIEELRGRATGGDGEAAIVLAARPETEVANAIRLLQPYQDDRHAVRDLADLLIAQGDVDQAVSVVRRHTAIDPAGSEYYFIDLLRKHGRVNELGTRAAGGDSLAAVVLAKIRTDRGEVASAIELLRPFAGSGNDAARAQLAALLDMTDEAELRARAGRGDDRAARRLSDLLLGQGRAEHAIELLREHSGGRNEHTLRLAVLLRRQNNASQAFALLRAPAAAGDWAIGRPLVQMLRADDRLPEASDVVQPFVARTSGACVVLADLLFAQGASEQAVSLLEQHAPADRDASRRLVAVLTAGGRVDEALAVLRTTTESRQSAQDLPALLKTLNRRSELETLAAEGNSEAAGILVEMMAADGELDEAIALAGRFDHASRVNGSSFGTLADELAGRGRLAEAMRLLREAPPNSYLDDKLVSLLVRDGDLEMLRSRHAEDPLAARALATLLRDQGDGVGAASVLRVHASADTDTAIMLADLLADGDQVDEAIAVLQPGAISSTRSTKYALIDLLTKHERVEELRAWCGQGDTDACGALADVLVRREETGEATQILHGPAQDDVSSALRLAAILTKSGDVASAVAVLHRFAWSDESAATRLAELLVEQADVAGAIAVLTPHAMSRWDYGSPRLLVDLLAREGDVAQLQLLATAGDGAAARRLARLLTDRNEGGRAMAVLATRSEVDAEAAIQLAGLYLNAHREADAEAVLRAHAAVDAEAAVRLAKILASSDEAVRVLMPHARHWSAGRELVALLAGQRHLPGLRAQVDRGNSHAAMALASLLIDDPATVDEALDLARRAVADGVFRADIELVNLLVKAGRDEELRALAAGGDAHAADVLARILEDRGETDQAIVVLRAVAEQHASAAVRLAALLDSHSRTDEAVAVLTPHTNRDDYFASAALAKLLTAHERIADLQAQAIRGDGHAVRALADLLVNRGSLDDAVEGLWPLAAGDAHVACLLTRLLTDHDAKDEAIALLSTHAPRSAEAAVQFAELLVDRGEVDEAIAALAPHATADPGLAGHRLVELLEREKRVDQLRELARTGSDYAAQRLAGLLLGLGAAEHHSEIIALLRPFAGTDVALDRRLAGVLASQGLTEDAETTLRPHLDDPTATAQLAKMLAGRGENDEAIRMLTPHAEHWEAGDDLIKLLILQRRRADLEALAASGNARAARALAAYPE</sequence>
<dbReference type="InterPro" id="IPR011990">
    <property type="entry name" value="TPR-like_helical_dom_sf"/>
</dbReference>
<feature type="transmembrane region" description="Helical" evidence="3">
    <location>
        <begin position="535"/>
        <end position="554"/>
    </location>
</feature>
<feature type="transmembrane region" description="Helical" evidence="3">
    <location>
        <begin position="445"/>
        <end position="464"/>
    </location>
</feature>
<dbReference type="InterPro" id="IPR051012">
    <property type="entry name" value="CellSynth/LPSAsmb/PSIAsmb"/>
</dbReference>
<feature type="transmembrane region" description="Helical" evidence="3">
    <location>
        <begin position="512"/>
        <end position="529"/>
    </location>
</feature>
<dbReference type="EMBL" id="BOMH01000100">
    <property type="protein sequence ID" value="GID71133.1"/>
    <property type="molecule type" value="Genomic_DNA"/>
</dbReference>
<proteinExistence type="predicted"/>
<keyword evidence="3" id="KW-0472">Membrane</keyword>
<evidence type="ECO:0000313" key="5">
    <source>
        <dbReference type="EMBL" id="GID71133.1"/>
    </source>
</evidence>
<dbReference type="Gene3D" id="1.25.40.10">
    <property type="entry name" value="Tetratricopeptide repeat domain"/>
    <property type="match status" value="5"/>
</dbReference>
<dbReference type="InterPro" id="IPR027417">
    <property type="entry name" value="P-loop_NTPase"/>
</dbReference>
<evidence type="ECO:0000256" key="3">
    <source>
        <dbReference type="SAM" id="Phobius"/>
    </source>
</evidence>
<feature type="transmembrane region" description="Helical" evidence="3">
    <location>
        <begin position="470"/>
        <end position="491"/>
    </location>
</feature>
<dbReference type="InterPro" id="IPR007111">
    <property type="entry name" value="NACHT_NTPase"/>
</dbReference>
<dbReference type="SUPFAM" id="SSF52540">
    <property type="entry name" value="P-loop containing nucleoside triphosphate hydrolases"/>
    <property type="match status" value="1"/>
</dbReference>
<keyword evidence="1" id="KW-0677">Repeat</keyword>
<dbReference type="PROSITE" id="PS50837">
    <property type="entry name" value="NACHT"/>
    <property type="match status" value="1"/>
</dbReference>
<protein>
    <recommendedName>
        <fullName evidence="4">NACHT domain-containing protein</fullName>
    </recommendedName>
</protein>
<keyword evidence="6" id="KW-1185">Reference proteome</keyword>